<accession>A0A8H7HRN4</accession>
<dbReference type="OrthoDB" id="408631at2759"/>
<evidence type="ECO:0000313" key="7">
    <source>
        <dbReference type="Proteomes" id="UP000602905"/>
    </source>
</evidence>
<dbReference type="Gene3D" id="3.40.50.1820">
    <property type="entry name" value="alpha/beta hydrolase"/>
    <property type="match status" value="1"/>
</dbReference>
<evidence type="ECO:0000313" key="6">
    <source>
        <dbReference type="EMBL" id="KAF8705904.1"/>
    </source>
</evidence>
<dbReference type="PANTHER" id="PTHR11559">
    <property type="entry name" value="CARBOXYLESTERASE"/>
    <property type="match status" value="1"/>
</dbReference>
<comment type="caution">
    <text evidence="6">The sequence shown here is derived from an EMBL/GenBank/DDBJ whole genome shotgun (WGS) entry which is preliminary data.</text>
</comment>
<keyword evidence="2 3" id="KW-0378">Hydrolase</keyword>
<dbReference type="EC" id="3.1.1.-" evidence="3"/>
<proteinExistence type="inferred from homology"/>
<keyword evidence="4" id="KW-1133">Transmembrane helix</keyword>
<dbReference type="PROSITE" id="PS00941">
    <property type="entry name" value="CARBOXYLESTERASE_B_2"/>
    <property type="match status" value="1"/>
</dbReference>
<dbReference type="InterPro" id="IPR019826">
    <property type="entry name" value="Carboxylesterase_B_AS"/>
</dbReference>
<keyword evidence="4" id="KW-0812">Transmembrane</keyword>
<dbReference type="PROSITE" id="PS00122">
    <property type="entry name" value="CARBOXYLESTERASE_B_1"/>
    <property type="match status" value="1"/>
</dbReference>
<comment type="similarity">
    <text evidence="1 3">Belongs to the type-B carboxylesterase/lipase family.</text>
</comment>
<evidence type="ECO:0000256" key="1">
    <source>
        <dbReference type="ARBA" id="ARBA00005964"/>
    </source>
</evidence>
<protein>
    <recommendedName>
        <fullName evidence="3">Carboxylic ester hydrolase</fullName>
        <ecNumber evidence="3">3.1.1.-</ecNumber>
    </recommendedName>
</protein>
<keyword evidence="4" id="KW-0472">Membrane</keyword>
<dbReference type="Proteomes" id="UP000602905">
    <property type="component" value="Unassembled WGS sequence"/>
</dbReference>
<dbReference type="InterPro" id="IPR050309">
    <property type="entry name" value="Type-B_Carboxylest/Lipase"/>
</dbReference>
<evidence type="ECO:0000259" key="5">
    <source>
        <dbReference type="Pfam" id="PF00135"/>
    </source>
</evidence>
<evidence type="ECO:0000256" key="3">
    <source>
        <dbReference type="RuleBase" id="RU361235"/>
    </source>
</evidence>
<dbReference type="InterPro" id="IPR029058">
    <property type="entry name" value="AB_hydrolase_fold"/>
</dbReference>
<dbReference type="AlphaFoldDB" id="A0A8H7HRN4"/>
<reference evidence="6" key="1">
    <citation type="submission" date="2020-09" db="EMBL/GenBank/DDBJ databases">
        <title>Comparative genome analyses of four rice-infecting Rhizoctonia solani isolates reveal extensive enrichment of homogalacturonan modification genes.</title>
        <authorList>
            <person name="Lee D.-Y."/>
            <person name="Jeon J."/>
            <person name="Kim K.-T."/>
            <person name="Cheong K."/>
            <person name="Song H."/>
            <person name="Choi G."/>
            <person name="Ko J."/>
            <person name="Opiyo S.O."/>
            <person name="Zuo S."/>
            <person name="Madhav S."/>
            <person name="Lee Y.-H."/>
            <person name="Wang G.-L."/>
        </authorList>
    </citation>
    <scope>NUCLEOTIDE SEQUENCE</scope>
    <source>
        <strain evidence="6">AG1-IA WGL</strain>
    </source>
</reference>
<dbReference type="InterPro" id="IPR019819">
    <property type="entry name" value="Carboxylesterase_B_CS"/>
</dbReference>
<dbReference type="InterPro" id="IPR002018">
    <property type="entry name" value="CarbesteraseB"/>
</dbReference>
<evidence type="ECO:0000256" key="4">
    <source>
        <dbReference type="SAM" id="Phobius"/>
    </source>
</evidence>
<organism evidence="6 7">
    <name type="scientific">Rhizoctonia solani</name>
    <dbReference type="NCBI Taxonomy" id="456999"/>
    <lineage>
        <taxon>Eukaryota</taxon>
        <taxon>Fungi</taxon>
        <taxon>Dikarya</taxon>
        <taxon>Basidiomycota</taxon>
        <taxon>Agaricomycotina</taxon>
        <taxon>Agaricomycetes</taxon>
        <taxon>Cantharellales</taxon>
        <taxon>Ceratobasidiaceae</taxon>
        <taxon>Rhizoctonia</taxon>
    </lineage>
</organism>
<dbReference type="EMBL" id="JACYCD010000052">
    <property type="protein sequence ID" value="KAF8705904.1"/>
    <property type="molecule type" value="Genomic_DNA"/>
</dbReference>
<dbReference type="GO" id="GO:0016787">
    <property type="term" value="F:hydrolase activity"/>
    <property type="evidence" value="ECO:0007669"/>
    <property type="project" value="UniProtKB-KW"/>
</dbReference>
<gene>
    <name evidence="6" type="ORF">RHS03_04996</name>
</gene>
<feature type="domain" description="Carboxylesterase type B" evidence="5">
    <location>
        <begin position="71"/>
        <end position="579"/>
    </location>
</feature>
<dbReference type="SUPFAM" id="SSF53474">
    <property type="entry name" value="alpha/beta-Hydrolases"/>
    <property type="match status" value="1"/>
</dbReference>
<feature type="transmembrane region" description="Helical" evidence="4">
    <location>
        <begin position="18"/>
        <end position="37"/>
    </location>
</feature>
<sequence>MKHLEAGVPVTKHTKKRVYWAITLALAATCAFFYRTVTCHSRTSASLYFGSRPQVRTSGITHVGYYDRAHRQTKYLGIPYAQPPTEERRFRPPLPISVPHNLSHAVIQANSFGPSCPQSTPVPYPISEDCLTLNVWVPDVPAPVTRSLGEEIAKGLPVLVWIYGGAFINGSTQKYPADALVEAAIDLKKPVIVASMNYRLGIFGFPVGAEPSASGAHNLGLLDQRLALEWIHKNIALFGGDPEKITIFGESAGSVSVGAQMSYQRGNTGGIFRAAIMQSGTPSTMSTSILSSRTRQTTYDRIAQHLGCPVSGEAGWRESFSCVQSANTNDLQRAEWQVLEIPDKLKATDPAPIAFAPSIYPNDPFFFDGPDRIAEKHQFANVPLIIGGTLDEGTDFVPSLEDTDTLRSYFTTTQPGLTFGVETPAARKAFDTFVSMYPDDPAAGSPFGTGNETWGKGRGTKRGAAIFGDWLFEAPRRKFTREAVKAGSPVWSYQYAQPGYWAPEFGVGHFADVQMIFRWFDTHSDPEMIRLSDTILGFWFVDAFESGTCALRDFFDRLNFVYYLDPTPRGSRLPYWPQYGSEALSLQLKIHNYTLITDDFRAEPIEWLMKEKQLYV</sequence>
<feature type="non-terminal residue" evidence="6">
    <location>
        <position position="616"/>
    </location>
</feature>
<dbReference type="Pfam" id="PF00135">
    <property type="entry name" value="COesterase"/>
    <property type="match status" value="1"/>
</dbReference>
<name>A0A8H7HRN4_9AGAM</name>
<evidence type="ECO:0000256" key="2">
    <source>
        <dbReference type="ARBA" id="ARBA00022801"/>
    </source>
</evidence>